<dbReference type="NCBIfam" id="TIGR00119">
    <property type="entry name" value="acolac_sm"/>
    <property type="match status" value="1"/>
</dbReference>
<accession>A0A9D2KCF7</accession>
<name>A0A9D2KCF7_9BACT</name>
<dbReference type="Proteomes" id="UP000824176">
    <property type="component" value="Unassembled WGS sequence"/>
</dbReference>
<dbReference type="Gene3D" id="3.30.70.260">
    <property type="match status" value="1"/>
</dbReference>
<comment type="subunit">
    <text evidence="4 8">Dimer of large and small chains.</text>
</comment>
<dbReference type="InterPro" id="IPR054480">
    <property type="entry name" value="AHAS_small-like_ACT"/>
</dbReference>
<keyword evidence="8 10" id="KW-0808">Transferase</keyword>
<comment type="pathway">
    <text evidence="1 8">Amino-acid biosynthesis; L-isoleucine biosynthesis; L-isoleucine from 2-oxobutanoate: step 1/4.</text>
</comment>
<comment type="caution">
    <text evidence="10">The sequence shown here is derived from an EMBL/GenBank/DDBJ whole genome shotgun (WGS) entry which is preliminary data.</text>
</comment>
<dbReference type="AlphaFoldDB" id="A0A9D2KCF7"/>
<dbReference type="FunFam" id="3.30.70.1150:FF:000001">
    <property type="entry name" value="Acetolactate synthase small subunit"/>
    <property type="match status" value="1"/>
</dbReference>
<comment type="pathway">
    <text evidence="2 8">Amino-acid biosynthesis; L-valine biosynthesis; L-valine from pyruvate: step 1/4.</text>
</comment>
<comment type="function">
    <text evidence="8">Catalyzes the conversion of 2 pyruvate molecules into acetolactate in the first common step of the biosynthetic pathway of the branched-amino acids such as leucine, isoleucine, and valine.</text>
</comment>
<evidence type="ECO:0000256" key="6">
    <source>
        <dbReference type="ARBA" id="ARBA00023304"/>
    </source>
</evidence>
<evidence type="ECO:0000256" key="1">
    <source>
        <dbReference type="ARBA" id="ARBA00004974"/>
    </source>
</evidence>
<dbReference type="GO" id="GO:0009099">
    <property type="term" value="P:L-valine biosynthetic process"/>
    <property type="evidence" value="ECO:0007669"/>
    <property type="project" value="UniProtKB-UniRule"/>
</dbReference>
<evidence type="ECO:0000256" key="5">
    <source>
        <dbReference type="ARBA" id="ARBA00022605"/>
    </source>
</evidence>
<dbReference type="PANTHER" id="PTHR30239:SF0">
    <property type="entry name" value="ACETOLACTATE SYNTHASE SMALL SUBUNIT 1, CHLOROPLASTIC"/>
    <property type="match status" value="1"/>
</dbReference>
<evidence type="ECO:0000256" key="3">
    <source>
        <dbReference type="ARBA" id="ARBA00006341"/>
    </source>
</evidence>
<dbReference type="GO" id="GO:0005829">
    <property type="term" value="C:cytosol"/>
    <property type="evidence" value="ECO:0007669"/>
    <property type="project" value="TreeGrafter"/>
</dbReference>
<dbReference type="FunFam" id="3.30.70.260:FF:000001">
    <property type="entry name" value="Acetolactate synthase, small subunit"/>
    <property type="match status" value="1"/>
</dbReference>
<dbReference type="Pfam" id="PF22629">
    <property type="entry name" value="ACT_AHAS_ss"/>
    <property type="match status" value="1"/>
</dbReference>
<evidence type="ECO:0000256" key="2">
    <source>
        <dbReference type="ARBA" id="ARBA00005025"/>
    </source>
</evidence>
<evidence type="ECO:0000256" key="8">
    <source>
        <dbReference type="RuleBase" id="RU368092"/>
    </source>
</evidence>
<dbReference type="PROSITE" id="PS51671">
    <property type="entry name" value="ACT"/>
    <property type="match status" value="1"/>
</dbReference>
<feature type="domain" description="ACT" evidence="9">
    <location>
        <begin position="6"/>
        <end position="80"/>
    </location>
</feature>
<comment type="catalytic activity">
    <reaction evidence="7 8">
        <text>2 pyruvate + H(+) = (2S)-2-acetolactate + CO2</text>
        <dbReference type="Rhea" id="RHEA:25249"/>
        <dbReference type="ChEBI" id="CHEBI:15361"/>
        <dbReference type="ChEBI" id="CHEBI:15378"/>
        <dbReference type="ChEBI" id="CHEBI:16526"/>
        <dbReference type="ChEBI" id="CHEBI:58476"/>
        <dbReference type="EC" id="2.2.1.6"/>
    </reaction>
</comment>
<dbReference type="Pfam" id="PF10369">
    <property type="entry name" value="ALS_ss_C"/>
    <property type="match status" value="1"/>
</dbReference>
<proteinExistence type="inferred from homology"/>
<dbReference type="GO" id="GO:0009097">
    <property type="term" value="P:isoleucine biosynthetic process"/>
    <property type="evidence" value="ECO:0007669"/>
    <property type="project" value="UniProtKB-UniRule"/>
</dbReference>
<reference evidence="10" key="2">
    <citation type="submission" date="2021-04" db="EMBL/GenBank/DDBJ databases">
        <authorList>
            <person name="Gilroy R."/>
        </authorList>
    </citation>
    <scope>NUCLEOTIDE SEQUENCE</scope>
    <source>
        <strain evidence="10">ChiW4-1371</strain>
    </source>
</reference>
<evidence type="ECO:0000259" key="9">
    <source>
        <dbReference type="PROSITE" id="PS51671"/>
    </source>
</evidence>
<dbReference type="EMBL" id="DXAQ01000117">
    <property type="protein sequence ID" value="HIZ89782.1"/>
    <property type="molecule type" value="Genomic_DNA"/>
</dbReference>
<comment type="similarity">
    <text evidence="3 8">Belongs to the acetolactate synthase small subunit family.</text>
</comment>
<dbReference type="Gene3D" id="3.30.70.1150">
    <property type="entry name" value="ACT-like. Chain A, domain 2"/>
    <property type="match status" value="1"/>
</dbReference>
<sequence length="176" mass="19932">MEKRHIISILVENKFGVLARVAGLFSGRGYNIESLTVNSTDKHDVSMMTIVTNGDDKIIEQIIKQLRKLINVLKVRDLTSYNHIERELVLVKVYVTQKYRSDIYNMVNTFRGNVVDITPESMVIEITGDNDKLQAFIELVRPYGIIEMIRSGCLAIGRGSKATSEMEKIKPANNSK</sequence>
<evidence type="ECO:0000256" key="4">
    <source>
        <dbReference type="ARBA" id="ARBA00011744"/>
    </source>
</evidence>
<dbReference type="GO" id="GO:0003984">
    <property type="term" value="F:acetolactate synthase activity"/>
    <property type="evidence" value="ECO:0007669"/>
    <property type="project" value="UniProtKB-UniRule"/>
</dbReference>
<dbReference type="InterPro" id="IPR027271">
    <property type="entry name" value="Acetolactate_synth/TF_NikR_C"/>
</dbReference>
<dbReference type="InterPro" id="IPR019455">
    <property type="entry name" value="Acetolactate_synth_ssu_C"/>
</dbReference>
<dbReference type="SUPFAM" id="SSF55021">
    <property type="entry name" value="ACT-like"/>
    <property type="match status" value="2"/>
</dbReference>
<reference evidence="10" key="1">
    <citation type="journal article" date="2021" name="PeerJ">
        <title>Extensive microbial diversity within the chicken gut microbiome revealed by metagenomics and culture.</title>
        <authorList>
            <person name="Gilroy R."/>
            <person name="Ravi A."/>
            <person name="Getino M."/>
            <person name="Pursley I."/>
            <person name="Horton D.L."/>
            <person name="Alikhan N.F."/>
            <person name="Baker D."/>
            <person name="Gharbi K."/>
            <person name="Hall N."/>
            <person name="Watson M."/>
            <person name="Adriaenssens E.M."/>
            <person name="Foster-Nyarko E."/>
            <person name="Jarju S."/>
            <person name="Secka A."/>
            <person name="Antonio M."/>
            <person name="Oren A."/>
            <person name="Chaudhuri R.R."/>
            <person name="La Ragione R."/>
            <person name="Hildebrand F."/>
            <person name="Pallen M.J."/>
        </authorList>
    </citation>
    <scope>NUCLEOTIDE SEQUENCE</scope>
    <source>
        <strain evidence="10">ChiW4-1371</strain>
    </source>
</reference>
<keyword evidence="5 8" id="KW-0028">Amino-acid biosynthesis</keyword>
<evidence type="ECO:0000313" key="11">
    <source>
        <dbReference type="Proteomes" id="UP000824176"/>
    </source>
</evidence>
<keyword evidence="6 8" id="KW-0100">Branched-chain amino acid biosynthesis</keyword>
<protein>
    <recommendedName>
        <fullName evidence="8">Acetolactate synthase small subunit</fullName>
        <shortName evidence="8">AHAS</shortName>
        <shortName evidence="8">ALS</shortName>
        <ecNumber evidence="8">2.2.1.6</ecNumber>
    </recommendedName>
    <alternativeName>
        <fullName evidence="8">Acetohydroxy-acid synthase small subunit</fullName>
    </alternativeName>
</protein>
<dbReference type="EC" id="2.2.1.6" evidence="8"/>
<dbReference type="PANTHER" id="PTHR30239">
    <property type="entry name" value="ACETOLACTATE SYNTHASE SMALL SUBUNIT"/>
    <property type="match status" value="1"/>
</dbReference>
<dbReference type="InterPro" id="IPR002912">
    <property type="entry name" value="ACT_dom"/>
</dbReference>
<dbReference type="GO" id="GO:1990610">
    <property type="term" value="F:acetolactate synthase regulator activity"/>
    <property type="evidence" value="ECO:0007669"/>
    <property type="project" value="UniProtKB-UniRule"/>
</dbReference>
<evidence type="ECO:0000256" key="7">
    <source>
        <dbReference type="ARBA" id="ARBA00048670"/>
    </source>
</evidence>
<gene>
    <name evidence="10" type="primary">ilvN</name>
    <name evidence="10" type="ORF">H9804_07535</name>
</gene>
<organism evidence="10 11">
    <name type="scientific">Candidatus Mucispirillum faecigallinarum</name>
    <dbReference type="NCBI Taxonomy" id="2838699"/>
    <lineage>
        <taxon>Bacteria</taxon>
        <taxon>Pseudomonadati</taxon>
        <taxon>Deferribacterota</taxon>
        <taxon>Deferribacteres</taxon>
        <taxon>Deferribacterales</taxon>
        <taxon>Mucispirillaceae</taxon>
        <taxon>Mucispirillum</taxon>
    </lineage>
</organism>
<evidence type="ECO:0000313" key="10">
    <source>
        <dbReference type="EMBL" id="HIZ89782.1"/>
    </source>
</evidence>
<dbReference type="CDD" id="cd04878">
    <property type="entry name" value="ACT_AHAS"/>
    <property type="match status" value="1"/>
</dbReference>
<dbReference type="InterPro" id="IPR039557">
    <property type="entry name" value="AHAS_ACT"/>
</dbReference>
<dbReference type="NCBIfam" id="NF008864">
    <property type="entry name" value="PRK11895.1"/>
    <property type="match status" value="1"/>
</dbReference>
<dbReference type="InterPro" id="IPR045865">
    <property type="entry name" value="ACT-like_dom_sf"/>
</dbReference>
<dbReference type="InterPro" id="IPR004789">
    <property type="entry name" value="Acetalactate_synth_ssu"/>
</dbReference>